<sequence>MRNHKEAYELEGRFPVLETEIDEFLKFIQERKSITLMQAMKKFNVKRETIEEWGKILEENGIIEVHYPVVGQPVFKIKGLKERVRKGGVKKKKVKIKMTPKRIIINIELAVLSLLLIYIFLVNKKLSQNFLPTVIFYLWVIFSDPKICMLVLVLPLIPVCTLYLIRHRKHLKSIFRRLKRKHKNQKRKLKK</sequence>
<proteinExistence type="predicted"/>
<protein>
    <submittedName>
        <fullName evidence="2">Uncharacterized protein</fullName>
    </submittedName>
</protein>
<feature type="transmembrane region" description="Helical" evidence="1">
    <location>
        <begin position="103"/>
        <end position="122"/>
    </location>
</feature>
<evidence type="ECO:0000313" key="2">
    <source>
        <dbReference type="EMBL" id="RLE09829.1"/>
    </source>
</evidence>
<evidence type="ECO:0000313" key="3">
    <source>
        <dbReference type="Proteomes" id="UP000280417"/>
    </source>
</evidence>
<accession>A0A662D8S5</accession>
<evidence type="ECO:0000256" key="1">
    <source>
        <dbReference type="SAM" id="Phobius"/>
    </source>
</evidence>
<comment type="caution">
    <text evidence="2">The sequence shown here is derived from an EMBL/GenBank/DDBJ whole genome shotgun (WGS) entry which is preliminary data.</text>
</comment>
<keyword evidence="1" id="KW-0812">Transmembrane</keyword>
<dbReference type="Proteomes" id="UP000280417">
    <property type="component" value="Unassembled WGS sequence"/>
</dbReference>
<gene>
    <name evidence="2" type="ORF">DRJ04_09600</name>
</gene>
<feature type="transmembrane region" description="Helical" evidence="1">
    <location>
        <begin position="134"/>
        <end position="165"/>
    </location>
</feature>
<dbReference type="AlphaFoldDB" id="A0A662D8S5"/>
<keyword evidence="1" id="KW-1133">Transmembrane helix</keyword>
<dbReference type="EMBL" id="QMQA01000347">
    <property type="protein sequence ID" value="RLE09829.1"/>
    <property type="molecule type" value="Genomic_DNA"/>
</dbReference>
<keyword evidence="1" id="KW-0472">Membrane</keyword>
<name>A0A662D8S5_UNCAE</name>
<organism evidence="2 3">
    <name type="scientific">Aerophobetes bacterium</name>
    <dbReference type="NCBI Taxonomy" id="2030807"/>
    <lineage>
        <taxon>Bacteria</taxon>
        <taxon>Candidatus Aerophobota</taxon>
    </lineage>
</organism>
<reference evidence="2 3" key="1">
    <citation type="submission" date="2018-06" db="EMBL/GenBank/DDBJ databases">
        <title>Extensive metabolic versatility and redundancy in microbially diverse, dynamic hydrothermal sediments.</title>
        <authorList>
            <person name="Dombrowski N."/>
            <person name="Teske A."/>
            <person name="Baker B.J."/>
        </authorList>
    </citation>
    <scope>NUCLEOTIDE SEQUENCE [LARGE SCALE GENOMIC DNA]</scope>
    <source>
        <strain evidence="2">B3_G15</strain>
    </source>
</reference>